<dbReference type="Proteomes" id="UP001056120">
    <property type="component" value="Linkage Group LG18"/>
</dbReference>
<protein>
    <submittedName>
        <fullName evidence="1">Uncharacterized protein</fullName>
    </submittedName>
</protein>
<dbReference type="EMBL" id="CM042035">
    <property type="protein sequence ID" value="KAI3754909.1"/>
    <property type="molecule type" value="Genomic_DNA"/>
</dbReference>
<gene>
    <name evidence="1" type="ORF">L1987_54701</name>
</gene>
<comment type="caution">
    <text evidence="1">The sequence shown here is derived from an EMBL/GenBank/DDBJ whole genome shotgun (WGS) entry which is preliminary data.</text>
</comment>
<name>A0ACB9E7R6_9ASTR</name>
<evidence type="ECO:0000313" key="1">
    <source>
        <dbReference type="EMBL" id="KAI3754909.1"/>
    </source>
</evidence>
<proteinExistence type="predicted"/>
<evidence type="ECO:0000313" key="2">
    <source>
        <dbReference type="Proteomes" id="UP001056120"/>
    </source>
</evidence>
<organism evidence="1 2">
    <name type="scientific">Smallanthus sonchifolius</name>
    <dbReference type="NCBI Taxonomy" id="185202"/>
    <lineage>
        <taxon>Eukaryota</taxon>
        <taxon>Viridiplantae</taxon>
        <taxon>Streptophyta</taxon>
        <taxon>Embryophyta</taxon>
        <taxon>Tracheophyta</taxon>
        <taxon>Spermatophyta</taxon>
        <taxon>Magnoliopsida</taxon>
        <taxon>eudicotyledons</taxon>
        <taxon>Gunneridae</taxon>
        <taxon>Pentapetalae</taxon>
        <taxon>asterids</taxon>
        <taxon>campanulids</taxon>
        <taxon>Asterales</taxon>
        <taxon>Asteraceae</taxon>
        <taxon>Asteroideae</taxon>
        <taxon>Heliantheae alliance</taxon>
        <taxon>Millerieae</taxon>
        <taxon>Smallanthus</taxon>
    </lineage>
</organism>
<reference evidence="1 2" key="2">
    <citation type="journal article" date="2022" name="Mol. Ecol. Resour.">
        <title>The genomes of chicory, endive, great burdock and yacon provide insights into Asteraceae paleo-polyploidization history and plant inulin production.</title>
        <authorList>
            <person name="Fan W."/>
            <person name="Wang S."/>
            <person name="Wang H."/>
            <person name="Wang A."/>
            <person name="Jiang F."/>
            <person name="Liu H."/>
            <person name="Zhao H."/>
            <person name="Xu D."/>
            <person name="Zhang Y."/>
        </authorList>
    </citation>
    <scope>NUCLEOTIDE SEQUENCE [LARGE SCALE GENOMIC DNA]</scope>
    <source>
        <strain evidence="2">cv. Yunnan</strain>
        <tissue evidence="1">Leaves</tissue>
    </source>
</reference>
<sequence>MADSSTASSSSVAIIPVFKGEGYEHWSVLRSRDLWDVVYLGITAAGEGAQEIREIKKGCSSDEWGVAHSRDGETRKPTPLGGDRVRR</sequence>
<keyword evidence="2" id="KW-1185">Reference proteome</keyword>
<reference evidence="2" key="1">
    <citation type="journal article" date="2022" name="Mol. Ecol. Resour.">
        <title>The genomes of chicory, endive, great burdock and yacon provide insights into Asteraceae palaeo-polyploidization history and plant inulin production.</title>
        <authorList>
            <person name="Fan W."/>
            <person name="Wang S."/>
            <person name="Wang H."/>
            <person name="Wang A."/>
            <person name="Jiang F."/>
            <person name="Liu H."/>
            <person name="Zhao H."/>
            <person name="Xu D."/>
            <person name="Zhang Y."/>
        </authorList>
    </citation>
    <scope>NUCLEOTIDE SEQUENCE [LARGE SCALE GENOMIC DNA]</scope>
    <source>
        <strain evidence="2">cv. Yunnan</strain>
    </source>
</reference>
<accession>A0ACB9E7R6</accession>